<keyword evidence="1" id="KW-0472">Membrane</keyword>
<evidence type="ECO:0000313" key="2">
    <source>
        <dbReference type="EMBL" id="CAF1864059.1"/>
    </source>
</evidence>
<dbReference type="AlphaFoldDB" id="A0A816JUG1"/>
<feature type="transmembrane region" description="Helical" evidence="1">
    <location>
        <begin position="12"/>
        <end position="32"/>
    </location>
</feature>
<name>A0A816JUG1_BRANA</name>
<proteinExistence type="predicted"/>
<dbReference type="Proteomes" id="UP001295469">
    <property type="component" value="Chromosome C04"/>
</dbReference>
<sequence>MGNYDIQDNTSFFQMLIFLVLDFVLFTSVIHFGDFLFYSFSSCQYVLSITVKHSLF</sequence>
<keyword evidence="1" id="KW-1133">Transmembrane helix</keyword>
<accession>A0A816JUG1</accession>
<evidence type="ECO:0000256" key="1">
    <source>
        <dbReference type="SAM" id="Phobius"/>
    </source>
</evidence>
<reference evidence="2" key="1">
    <citation type="submission" date="2021-01" db="EMBL/GenBank/DDBJ databases">
        <authorList>
            <consortium name="Genoscope - CEA"/>
            <person name="William W."/>
        </authorList>
    </citation>
    <scope>NUCLEOTIDE SEQUENCE</scope>
</reference>
<organism evidence="2">
    <name type="scientific">Brassica napus</name>
    <name type="common">Rape</name>
    <dbReference type="NCBI Taxonomy" id="3708"/>
    <lineage>
        <taxon>Eukaryota</taxon>
        <taxon>Viridiplantae</taxon>
        <taxon>Streptophyta</taxon>
        <taxon>Embryophyta</taxon>
        <taxon>Tracheophyta</taxon>
        <taxon>Spermatophyta</taxon>
        <taxon>Magnoliopsida</taxon>
        <taxon>eudicotyledons</taxon>
        <taxon>Gunneridae</taxon>
        <taxon>Pentapetalae</taxon>
        <taxon>rosids</taxon>
        <taxon>malvids</taxon>
        <taxon>Brassicales</taxon>
        <taxon>Brassicaceae</taxon>
        <taxon>Brassiceae</taxon>
        <taxon>Brassica</taxon>
    </lineage>
</organism>
<protein>
    <submittedName>
        <fullName evidence="2">(rape) hypothetical protein</fullName>
    </submittedName>
</protein>
<dbReference type="EMBL" id="HG994368">
    <property type="protein sequence ID" value="CAF1864059.1"/>
    <property type="molecule type" value="Genomic_DNA"/>
</dbReference>
<gene>
    <name evidence="2" type="ORF">DARMORV10_C04P58500.1</name>
</gene>
<keyword evidence="1" id="KW-0812">Transmembrane</keyword>